<proteinExistence type="predicted"/>
<evidence type="ECO:0000313" key="1">
    <source>
        <dbReference type="EMBL" id="CAF4937173.1"/>
    </source>
</evidence>
<dbReference type="Proteomes" id="UP000663873">
    <property type="component" value="Unassembled WGS sequence"/>
</dbReference>
<dbReference type="EMBL" id="CAJOBP010087896">
    <property type="protein sequence ID" value="CAF4937173.1"/>
    <property type="molecule type" value="Genomic_DNA"/>
</dbReference>
<sequence>SDVIEVAGAVGDTKEFVDAVVGVDRNGKGAVDVFVEAAGSGEGIVAVVIGIIIEFAGGVTGSVAADVDGDSNWVAARATS</sequence>
<evidence type="ECO:0000313" key="2">
    <source>
        <dbReference type="Proteomes" id="UP000663873"/>
    </source>
</evidence>
<protein>
    <submittedName>
        <fullName evidence="1">Uncharacterized protein</fullName>
    </submittedName>
</protein>
<feature type="non-terminal residue" evidence="1">
    <location>
        <position position="1"/>
    </location>
</feature>
<gene>
    <name evidence="1" type="ORF">UJA718_LOCUS47151</name>
</gene>
<keyword evidence="2" id="KW-1185">Reference proteome</keyword>
<comment type="caution">
    <text evidence="1">The sequence shown here is derived from an EMBL/GenBank/DDBJ whole genome shotgun (WGS) entry which is preliminary data.</text>
</comment>
<organism evidence="1 2">
    <name type="scientific">Rotaria socialis</name>
    <dbReference type="NCBI Taxonomy" id="392032"/>
    <lineage>
        <taxon>Eukaryota</taxon>
        <taxon>Metazoa</taxon>
        <taxon>Spiralia</taxon>
        <taxon>Gnathifera</taxon>
        <taxon>Rotifera</taxon>
        <taxon>Eurotatoria</taxon>
        <taxon>Bdelloidea</taxon>
        <taxon>Philodinida</taxon>
        <taxon>Philodinidae</taxon>
        <taxon>Rotaria</taxon>
    </lineage>
</organism>
<dbReference type="AlphaFoldDB" id="A0A821X5Y0"/>
<accession>A0A821X5Y0</accession>
<feature type="non-terminal residue" evidence="1">
    <location>
        <position position="80"/>
    </location>
</feature>
<reference evidence="1" key="1">
    <citation type="submission" date="2021-02" db="EMBL/GenBank/DDBJ databases">
        <authorList>
            <person name="Nowell W R."/>
        </authorList>
    </citation>
    <scope>NUCLEOTIDE SEQUENCE</scope>
</reference>
<name>A0A821X5Y0_9BILA</name>